<organism evidence="3 4">
    <name type="scientific">Thauera phenolivorans</name>
    <dbReference type="NCBI Taxonomy" id="1792543"/>
    <lineage>
        <taxon>Bacteria</taxon>
        <taxon>Pseudomonadati</taxon>
        <taxon>Pseudomonadota</taxon>
        <taxon>Betaproteobacteria</taxon>
        <taxon>Rhodocyclales</taxon>
        <taxon>Zoogloeaceae</taxon>
        <taxon>Thauera</taxon>
    </lineage>
</organism>
<sequence>MSEAPAQAREAAGRGRGHRLLRPALWTLGVLAVLASALHFGLPPLARHYGTQILAETLGREVSIERMRFNPLTLTAEAHGVKVMEADGVGEALAFDVLRVNLELESLVRGGAVLHELALVGPRLNVVLEGEGRHNWSDVFEHFAAAPTREDEAGETLFSVGNIRITGGKVVVDDRVRGLRHDVDAIELGLPFISNLPVEVDVFVEPVLSATLDGNPLALSAKAKPFIDSRDTILEVELKAFDLAPWMAYLPTDTGFRLPSGLLTTKVEISFAQQPGDRPTLSLRGPVQVDQLEIQDKAGEPVLKMSEFGFELADVEPMAGRWHFTRLRLMAPELNLVRLKNGELNLMGLMPPAGEADAKAAKAEKGPTAEKAGAMAESRAPIDFLLSDARIRDGVVSFEDRSLAQPFATRIEALNLDMRDLANTGELPADIRFEHATDGGEKAVHEARLRLVPFELEGTVALEGVKLARYAPYAALGLPGGDLRSGELGANLSYRLAAVEGGRTEAGAIVETLALKDFALALSGRKDAALSVPQLDLRRAEIDLDARSVKVAELGLKGANVSAVRLKNGDIDLMGLFGKPAAKAASKQARGKAAEPEWAVTVARLALEGAAVRLEDRSVSKPVVLAIDGIGLTLDNVSTLKGVTTKLELDSRINRSGRALASGDLTLSPLKADLRVDLRVINLLPLQPYVLEKTRIAISRGSLDAWGLVNLRTAPDGRLLGTYRGDIGVNRFASIDRNNSTEFVRWGKLRVEKIDSRLEPFRLAIGRIALDDFYTRLILDEEGRLNLREIQGGAGGGDEPATTRTAVATEQDPFVGGVVELPGGGAREAAGKRSADLPAQASPPPPISVGRIEFRRGNIAFSDRFIRPNYDVNLTGMTGTLLGVSSDPSTIATLDLAGKVDNTAPVTVIGELNPFRQDSHLDITGTVKGFELTGLSSYSGKYVGYGIARGQLSAEVKYKVEDRKLTATNQIFLDQLEFGDKVDSPDAVNLPVRLAVSLLKNRDGEIDLHLPISGTLDDPQFSVFGLVVRALFNLVGKAITAPFSLLAAALGGGEELSQLDLAPGAVLPAEAQTKKLAALGDALVDRPALRLDVTGRADPAVDGEGLKRAMLDRQVQAEKLKAMMAAGQDAPPVDEIEIGAEEYPELLKKAYRAADFKKPRNLIGMMKDIPVAEMEALMIANSKVGEEDFRLLAQRRAQAVKDWLIAEGGVPAERIFVLEPKVEPSGEQGQVVFSLR</sequence>
<dbReference type="Proteomes" id="UP000536534">
    <property type="component" value="Unassembled WGS sequence"/>
</dbReference>
<reference evidence="3 4" key="1">
    <citation type="journal article" date="2020" name="Biotechnol. Biofuels">
        <title>New insights from the biogas microbiome by comprehensive genome-resolved metagenomics of nearly 1600 species originating from multiple anaerobic digesters.</title>
        <authorList>
            <person name="Campanaro S."/>
            <person name="Treu L."/>
            <person name="Rodriguez-R L.M."/>
            <person name="Kovalovszki A."/>
            <person name="Ziels R.M."/>
            <person name="Maus I."/>
            <person name="Zhu X."/>
            <person name="Kougias P.G."/>
            <person name="Basile A."/>
            <person name="Luo G."/>
            <person name="Schluter A."/>
            <person name="Konstantinidis K.T."/>
            <person name="Angelidaki I."/>
        </authorList>
    </citation>
    <scope>NUCLEOTIDE SEQUENCE [LARGE SCALE GENOMIC DNA]</scope>
    <source>
        <strain evidence="3">AS06rmzACSIP_256</strain>
    </source>
</reference>
<dbReference type="InterPro" id="IPR052894">
    <property type="entry name" value="AsmA-related"/>
</dbReference>
<keyword evidence="2" id="KW-1133">Transmembrane helix</keyword>
<comment type="caution">
    <text evidence="3">The sequence shown here is derived from an EMBL/GenBank/DDBJ whole genome shotgun (WGS) entry which is preliminary data.</text>
</comment>
<accession>A0A7X7LYK4</accession>
<keyword evidence="2" id="KW-0472">Membrane</keyword>
<dbReference type="GO" id="GO:0005886">
    <property type="term" value="C:plasma membrane"/>
    <property type="evidence" value="ECO:0007669"/>
    <property type="project" value="TreeGrafter"/>
</dbReference>
<evidence type="ECO:0000313" key="3">
    <source>
        <dbReference type="EMBL" id="NLF55490.1"/>
    </source>
</evidence>
<keyword evidence="2" id="KW-0812">Transmembrane</keyword>
<dbReference type="PANTHER" id="PTHR30441">
    <property type="entry name" value="DUF748 DOMAIN-CONTAINING PROTEIN"/>
    <property type="match status" value="1"/>
</dbReference>
<evidence type="ECO:0000313" key="4">
    <source>
        <dbReference type="Proteomes" id="UP000536534"/>
    </source>
</evidence>
<dbReference type="AlphaFoldDB" id="A0A7X7LYK4"/>
<gene>
    <name evidence="3" type="ORF">GX576_14045</name>
</gene>
<dbReference type="PANTHER" id="PTHR30441:SF8">
    <property type="entry name" value="DUF748 DOMAIN-CONTAINING PROTEIN"/>
    <property type="match status" value="1"/>
</dbReference>
<feature type="region of interest" description="Disordered" evidence="1">
    <location>
        <begin position="825"/>
        <end position="848"/>
    </location>
</feature>
<feature type="transmembrane region" description="Helical" evidence="2">
    <location>
        <begin position="24"/>
        <end position="42"/>
    </location>
</feature>
<name>A0A7X7LYK4_9RHOO</name>
<evidence type="ECO:0000256" key="1">
    <source>
        <dbReference type="SAM" id="MobiDB-lite"/>
    </source>
</evidence>
<dbReference type="Pfam" id="PF05359">
    <property type="entry name" value="DUF748"/>
    <property type="match status" value="2"/>
</dbReference>
<proteinExistence type="predicted"/>
<evidence type="ECO:0000256" key="2">
    <source>
        <dbReference type="SAM" id="Phobius"/>
    </source>
</evidence>
<dbReference type="InterPro" id="IPR008023">
    <property type="entry name" value="DUF748"/>
</dbReference>
<protein>
    <submittedName>
        <fullName evidence="3">DUF748 domain-containing protein</fullName>
    </submittedName>
</protein>
<dbReference type="EMBL" id="JAAYYV010000395">
    <property type="protein sequence ID" value="NLF55490.1"/>
    <property type="molecule type" value="Genomic_DNA"/>
</dbReference>
<dbReference type="GO" id="GO:0090313">
    <property type="term" value="P:regulation of protein targeting to membrane"/>
    <property type="evidence" value="ECO:0007669"/>
    <property type="project" value="TreeGrafter"/>
</dbReference>